<protein>
    <submittedName>
        <fullName evidence="4">Outer membrane beta-barrel protein</fullName>
    </submittedName>
</protein>
<feature type="signal peptide" evidence="2">
    <location>
        <begin position="1"/>
        <end position="19"/>
    </location>
</feature>
<reference evidence="4" key="2">
    <citation type="journal article" date="2021" name="PeerJ">
        <title>Extensive microbial diversity within the chicken gut microbiome revealed by metagenomics and culture.</title>
        <authorList>
            <person name="Gilroy R."/>
            <person name="Ravi A."/>
            <person name="Getino M."/>
            <person name="Pursley I."/>
            <person name="Horton D.L."/>
            <person name="Alikhan N.F."/>
            <person name="Baker D."/>
            <person name="Gharbi K."/>
            <person name="Hall N."/>
            <person name="Watson M."/>
            <person name="Adriaenssens E.M."/>
            <person name="Foster-Nyarko E."/>
            <person name="Jarju S."/>
            <person name="Secka A."/>
            <person name="Antonio M."/>
            <person name="Oren A."/>
            <person name="Chaudhuri R.R."/>
            <person name="La Ragione R."/>
            <person name="Hildebrand F."/>
            <person name="Pallen M.J."/>
        </authorList>
    </citation>
    <scope>NUCLEOTIDE SEQUENCE</scope>
    <source>
        <strain evidence="4">B1-3475</strain>
    </source>
</reference>
<dbReference type="Proteomes" id="UP000823617">
    <property type="component" value="Unassembled WGS sequence"/>
</dbReference>
<organism evidence="4 5">
    <name type="scientific">Candidatus Cryptobacteroides intestinigallinarum</name>
    <dbReference type="NCBI Taxonomy" id="2840767"/>
    <lineage>
        <taxon>Bacteria</taxon>
        <taxon>Pseudomonadati</taxon>
        <taxon>Bacteroidota</taxon>
        <taxon>Bacteroidia</taxon>
        <taxon>Bacteroidales</taxon>
        <taxon>Candidatus Cryptobacteroides</taxon>
    </lineage>
</organism>
<evidence type="ECO:0000256" key="2">
    <source>
        <dbReference type="SAM" id="SignalP"/>
    </source>
</evidence>
<dbReference type="Pfam" id="PF13505">
    <property type="entry name" value="OMP_b-brl"/>
    <property type="match status" value="1"/>
</dbReference>
<gene>
    <name evidence="4" type="ORF">IAC08_07530</name>
</gene>
<name>A0A9D9HLV9_9BACT</name>
<sequence length="222" mass="23875">MKKTLLTIALAALSLAMSAQQKGDMYVEGSLGINGGSTVTSAKAGNETVKTTDPSALSFQIAAQYGYFVIDRLEVNLALGYSLDRSTPNRNSTADQNFYDFDNLFAIAPGVNYYFPLGEKIWYNPGVYVSVGFGSHKSQLDSSTSEKQGLTQFGLGLSLISFELRPCEHLGISLRAGDLTYTMLNTKVTETIAGTTVSTSTTNNSVNFGLNLGASIGFRCYF</sequence>
<dbReference type="EMBL" id="JADIMK010000075">
    <property type="protein sequence ID" value="MBO8456237.1"/>
    <property type="molecule type" value="Genomic_DNA"/>
</dbReference>
<feature type="domain" description="Outer membrane protein beta-barrel" evidence="3">
    <location>
        <begin position="8"/>
        <end position="178"/>
    </location>
</feature>
<proteinExistence type="predicted"/>
<dbReference type="AlphaFoldDB" id="A0A9D9HLV9"/>
<accession>A0A9D9HLV9</accession>
<evidence type="ECO:0000313" key="4">
    <source>
        <dbReference type="EMBL" id="MBO8456237.1"/>
    </source>
</evidence>
<comment type="caution">
    <text evidence="4">The sequence shown here is derived from an EMBL/GenBank/DDBJ whole genome shotgun (WGS) entry which is preliminary data.</text>
</comment>
<dbReference type="InterPro" id="IPR027385">
    <property type="entry name" value="Beta-barrel_OMP"/>
</dbReference>
<evidence type="ECO:0000313" key="5">
    <source>
        <dbReference type="Proteomes" id="UP000823617"/>
    </source>
</evidence>
<feature type="chain" id="PRO_5038615574" evidence="2">
    <location>
        <begin position="20"/>
        <end position="222"/>
    </location>
</feature>
<evidence type="ECO:0000256" key="1">
    <source>
        <dbReference type="ARBA" id="ARBA00022729"/>
    </source>
</evidence>
<reference evidence="4" key="1">
    <citation type="submission" date="2020-10" db="EMBL/GenBank/DDBJ databases">
        <authorList>
            <person name="Gilroy R."/>
        </authorList>
    </citation>
    <scope>NUCLEOTIDE SEQUENCE</scope>
    <source>
        <strain evidence="4">B1-3475</strain>
    </source>
</reference>
<keyword evidence="1 2" id="KW-0732">Signal</keyword>
<evidence type="ECO:0000259" key="3">
    <source>
        <dbReference type="Pfam" id="PF13505"/>
    </source>
</evidence>